<feature type="compositionally biased region" description="Low complexity" evidence="1">
    <location>
        <begin position="117"/>
        <end position="133"/>
    </location>
</feature>
<feature type="region of interest" description="Disordered" evidence="1">
    <location>
        <begin position="309"/>
        <end position="357"/>
    </location>
</feature>
<evidence type="ECO:0000313" key="3">
    <source>
        <dbReference type="Proteomes" id="UP000008792"/>
    </source>
</evidence>
<dbReference type="InParanoid" id="A0A0Q9WG91"/>
<feature type="compositionally biased region" description="Polar residues" evidence="1">
    <location>
        <begin position="26"/>
        <end position="46"/>
    </location>
</feature>
<feature type="compositionally biased region" description="Low complexity" evidence="1">
    <location>
        <begin position="371"/>
        <end position="380"/>
    </location>
</feature>
<keyword evidence="3" id="KW-1185">Reference proteome</keyword>
<dbReference type="EMBL" id="CH940650">
    <property type="protein sequence ID" value="KRF83549.1"/>
    <property type="molecule type" value="Genomic_DNA"/>
</dbReference>
<feature type="compositionally biased region" description="Polar residues" evidence="1">
    <location>
        <begin position="437"/>
        <end position="450"/>
    </location>
</feature>
<name>A0A0Q9WG91_DROVI</name>
<feature type="region of interest" description="Disordered" evidence="1">
    <location>
        <begin position="214"/>
        <end position="236"/>
    </location>
</feature>
<dbReference type="Proteomes" id="UP000008792">
    <property type="component" value="Unassembled WGS sequence"/>
</dbReference>
<feature type="region of interest" description="Disordered" evidence="1">
    <location>
        <begin position="26"/>
        <end position="179"/>
    </location>
</feature>
<feature type="compositionally biased region" description="Polar residues" evidence="1">
    <location>
        <begin position="622"/>
        <end position="635"/>
    </location>
</feature>
<protein>
    <submittedName>
        <fullName evidence="2">Uncharacterized protein</fullName>
    </submittedName>
</protein>
<gene>
    <name evidence="2" type="primary">Dvir\GJ24404</name>
    <name evidence="2" type="ORF">Dvir_GJ24404</name>
</gene>
<feature type="compositionally biased region" description="Basic residues" evidence="1">
    <location>
        <begin position="484"/>
        <end position="509"/>
    </location>
</feature>
<organism evidence="2 3">
    <name type="scientific">Drosophila virilis</name>
    <name type="common">Fruit fly</name>
    <dbReference type="NCBI Taxonomy" id="7244"/>
    <lineage>
        <taxon>Eukaryota</taxon>
        <taxon>Metazoa</taxon>
        <taxon>Ecdysozoa</taxon>
        <taxon>Arthropoda</taxon>
        <taxon>Hexapoda</taxon>
        <taxon>Insecta</taxon>
        <taxon>Pterygota</taxon>
        <taxon>Neoptera</taxon>
        <taxon>Endopterygota</taxon>
        <taxon>Diptera</taxon>
        <taxon>Brachycera</taxon>
        <taxon>Muscomorpha</taxon>
        <taxon>Ephydroidea</taxon>
        <taxon>Drosophilidae</taxon>
        <taxon>Drosophila</taxon>
    </lineage>
</organism>
<feature type="compositionally biased region" description="Basic and acidic residues" evidence="1">
    <location>
        <begin position="526"/>
        <end position="535"/>
    </location>
</feature>
<evidence type="ECO:0000313" key="2">
    <source>
        <dbReference type="EMBL" id="KRF83549.1"/>
    </source>
</evidence>
<feature type="compositionally biased region" description="Low complexity" evidence="1">
    <location>
        <begin position="47"/>
        <end position="58"/>
    </location>
</feature>
<proteinExistence type="predicted"/>
<evidence type="ECO:0000256" key="1">
    <source>
        <dbReference type="SAM" id="MobiDB-lite"/>
    </source>
</evidence>
<reference evidence="2 3" key="1">
    <citation type="journal article" date="2007" name="Nature">
        <title>Evolution of genes and genomes on the Drosophila phylogeny.</title>
        <authorList>
            <consortium name="Drosophila 12 Genomes Consortium"/>
            <person name="Clark A.G."/>
            <person name="Eisen M.B."/>
            <person name="Smith D.R."/>
            <person name="Bergman C.M."/>
            <person name="Oliver B."/>
            <person name="Markow T.A."/>
            <person name="Kaufman T.C."/>
            <person name="Kellis M."/>
            <person name="Gelbart W."/>
            <person name="Iyer V.N."/>
            <person name="Pollard D.A."/>
            <person name="Sackton T.B."/>
            <person name="Larracuente A.M."/>
            <person name="Singh N.D."/>
            <person name="Abad J.P."/>
            <person name="Abt D.N."/>
            <person name="Adryan B."/>
            <person name="Aguade M."/>
            <person name="Akashi H."/>
            <person name="Anderson W.W."/>
            <person name="Aquadro C.F."/>
            <person name="Ardell D.H."/>
            <person name="Arguello R."/>
            <person name="Artieri C.G."/>
            <person name="Barbash D.A."/>
            <person name="Barker D."/>
            <person name="Barsanti P."/>
            <person name="Batterham P."/>
            <person name="Batzoglou S."/>
            <person name="Begun D."/>
            <person name="Bhutkar A."/>
            <person name="Blanco E."/>
            <person name="Bosak S.A."/>
            <person name="Bradley R.K."/>
            <person name="Brand A.D."/>
            <person name="Brent M.R."/>
            <person name="Brooks A.N."/>
            <person name="Brown R.H."/>
            <person name="Butlin R.K."/>
            <person name="Caggese C."/>
            <person name="Calvi B.R."/>
            <person name="Bernardo de Carvalho A."/>
            <person name="Caspi A."/>
            <person name="Castrezana S."/>
            <person name="Celniker S.E."/>
            <person name="Chang J.L."/>
            <person name="Chapple C."/>
            <person name="Chatterji S."/>
            <person name="Chinwalla A."/>
            <person name="Civetta A."/>
            <person name="Clifton S.W."/>
            <person name="Comeron J.M."/>
            <person name="Costello J.C."/>
            <person name="Coyne J.A."/>
            <person name="Daub J."/>
            <person name="David R.G."/>
            <person name="Delcher A.L."/>
            <person name="Delehaunty K."/>
            <person name="Do C.B."/>
            <person name="Ebling H."/>
            <person name="Edwards K."/>
            <person name="Eickbush T."/>
            <person name="Evans J.D."/>
            <person name="Filipski A."/>
            <person name="Findeiss S."/>
            <person name="Freyhult E."/>
            <person name="Fulton L."/>
            <person name="Fulton R."/>
            <person name="Garcia A.C."/>
            <person name="Gardiner A."/>
            <person name="Garfield D.A."/>
            <person name="Garvin B.E."/>
            <person name="Gibson G."/>
            <person name="Gilbert D."/>
            <person name="Gnerre S."/>
            <person name="Godfrey J."/>
            <person name="Good R."/>
            <person name="Gotea V."/>
            <person name="Gravely B."/>
            <person name="Greenberg A.J."/>
            <person name="Griffiths-Jones S."/>
            <person name="Gross S."/>
            <person name="Guigo R."/>
            <person name="Gustafson E.A."/>
            <person name="Haerty W."/>
            <person name="Hahn M.W."/>
            <person name="Halligan D.L."/>
            <person name="Halpern A.L."/>
            <person name="Halter G.M."/>
            <person name="Han M.V."/>
            <person name="Heger A."/>
            <person name="Hillier L."/>
            <person name="Hinrichs A.S."/>
            <person name="Holmes I."/>
            <person name="Hoskins R.A."/>
            <person name="Hubisz M.J."/>
            <person name="Hultmark D."/>
            <person name="Huntley M.A."/>
            <person name="Jaffe D.B."/>
            <person name="Jagadeeshan S."/>
            <person name="Jeck W.R."/>
            <person name="Johnson J."/>
            <person name="Jones C.D."/>
            <person name="Jordan W.C."/>
            <person name="Karpen G.H."/>
            <person name="Kataoka E."/>
            <person name="Keightley P.D."/>
            <person name="Kheradpour P."/>
            <person name="Kirkness E.F."/>
            <person name="Koerich L.B."/>
            <person name="Kristiansen K."/>
            <person name="Kudrna D."/>
            <person name="Kulathinal R.J."/>
            <person name="Kumar S."/>
            <person name="Kwok R."/>
            <person name="Lander E."/>
            <person name="Langley C.H."/>
            <person name="Lapoint R."/>
            <person name="Lazzaro B.P."/>
            <person name="Lee S.J."/>
            <person name="Levesque L."/>
            <person name="Li R."/>
            <person name="Lin C.F."/>
            <person name="Lin M.F."/>
            <person name="Lindblad-Toh K."/>
            <person name="Llopart A."/>
            <person name="Long M."/>
            <person name="Low L."/>
            <person name="Lozovsky E."/>
            <person name="Lu J."/>
            <person name="Luo M."/>
            <person name="Machado C.A."/>
            <person name="Makalowski W."/>
            <person name="Marzo M."/>
            <person name="Matsuda M."/>
            <person name="Matzkin L."/>
            <person name="McAllister B."/>
            <person name="McBride C.S."/>
            <person name="McKernan B."/>
            <person name="McKernan K."/>
            <person name="Mendez-Lago M."/>
            <person name="Minx P."/>
            <person name="Mollenhauer M.U."/>
            <person name="Montooth K."/>
            <person name="Mount S.M."/>
            <person name="Mu X."/>
            <person name="Myers E."/>
            <person name="Negre B."/>
            <person name="Newfeld S."/>
            <person name="Nielsen R."/>
            <person name="Noor M.A."/>
            <person name="O'Grady P."/>
            <person name="Pachter L."/>
            <person name="Papaceit M."/>
            <person name="Parisi M.J."/>
            <person name="Parisi M."/>
            <person name="Parts L."/>
            <person name="Pedersen J.S."/>
            <person name="Pesole G."/>
            <person name="Phillippy A.M."/>
            <person name="Ponting C.P."/>
            <person name="Pop M."/>
            <person name="Porcelli D."/>
            <person name="Powell J.R."/>
            <person name="Prohaska S."/>
            <person name="Pruitt K."/>
            <person name="Puig M."/>
            <person name="Quesneville H."/>
            <person name="Ram K.R."/>
            <person name="Rand D."/>
            <person name="Rasmussen M.D."/>
            <person name="Reed L.K."/>
            <person name="Reenan R."/>
            <person name="Reily A."/>
            <person name="Remington K.A."/>
            <person name="Rieger T.T."/>
            <person name="Ritchie M.G."/>
            <person name="Robin C."/>
            <person name="Rogers Y.H."/>
            <person name="Rohde C."/>
            <person name="Rozas J."/>
            <person name="Rubenfield M.J."/>
            <person name="Ruiz A."/>
            <person name="Russo S."/>
            <person name="Salzberg S.L."/>
            <person name="Sanchez-Gracia A."/>
            <person name="Saranga D.J."/>
            <person name="Sato H."/>
            <person name="Schaeffer S.W."/>
            <person name="Schatz M.C."/>
            <person name="Schlenke T."/>
            <person name="Schwartz R."/>
            <person name="Segarra C."/>
            <person name="Singh R.S."/>
            <person name="Sirot L."/>
            <person name="Sirota M."/>
            <person name="Sisneros N.B."/>
            <person name="Smith C.D."/>
            <person name="Smith T.F."/>
            <person name="Spieth J."/>
            <person name="Stage D.E."/>
            <person name="Stark A."/>
            <person name="Stephan W."/>
            <person name="Strausberg R.L."/>
            <person name="Strempel S."/>
            <person name="Sturgill D."/>
            <person name="Sutton G."/>
            <person name="Sutton G.G."/>
            <person name="Tao W."/>
            <person name="Teichmann S."/>
            <person name="Tobari Y.N."/>
            <person name="Tomimura Y."/>
            <person name="Tsolas J.M."/>
            <person name="Valente V.L."/>
            <person name="Venter E."/>
            <person name="Venter J.C."/>
            <person name="Vicario S."/>
            <person name="Vieira F.G."/>
            <person name="Vilella A.J."/>
            <person name="Villasante A."/>
            <person name="Walenz B."/>
            <person name="Wang J."/>
            <person name="Wasserman M."/>
            <person name="Watts T."/>
            <person name="Wilson D."/>
            <person name="Wilson R.K."/>
            <person name="Wing R.A."/>
            <person name="Wolfner M.F."/>
            <person name="Wong A."/>
            <person name="Wong G.K."/>
            <person name="Wu C.I."/>
            <person name="Wu G."/>
            <person name="Yamamoto D."/>
            <person name="Yang H.P."/>
            <person name="Yang S.P."/>
            <person name="Yorke J.A."/>
            <person name="Yoshida K."/>
            <person name="Zdobnov E."/>
            <person name="Zhang P."/>
            <person name="Zhang Y."/>
            <person name="Zimin A.V."/>
            <person name="Baldwin J."/>
            <person name="Abdouelleil A."/>
            <person name="Abdulkadir J."/>
            <person name="Abebe A."/>
            <person name="Abera B."/>
            <person name="Abreu J."/>
            <person name="Acer S.C."/>
            <person name="Aftuck L."/>
            <person name="Alexander A."/>
            <person name="An P."/>
            <person name="Anderson E."/>
            <person name="Anderson S."/>
            <person name="Arachi H."/>
            <person name="Azer M."/>
            <person name="Bachantsang P."/>
            <person name="Barry A."/>
            <person name="Bayul T."/>
            <person name="Berlin A."/>
            <person name="Bessette D."/>
            <person name="Bloom T."/>
            <person name="Blye J."/>
            <person name="Boguslavskiy L."/>
            <person name="Bonnet C."/>
            <person name="Boukhgalter B."/>
            <person name="Bourzgui I."/>
            <person name="Brown A."/>
            <person name="Cahill P."/>
            <person name="Channer S."/>
            <person name="Cheshatsang Y."/>
            <person name="Chuda L."/>
            <person name="Citroen M."/>
            <person name="Collymore A."/>
            <person name="Cooke P."/>
            <person name="Costello M."/>
            <person name="D'Aco K."/>
            <person name="Daza R."/>
            <person name="De Haan G."/>
            <person name="DeGray S."/>
            <person name="DeMaso C."/>
            <person name="Dhargay N."/>
            <person name="Dooley K."/>
            <person name="Dooley E."/>
            <person name="Doricent M."/>
            <person name="Dorje P."/>
            <person name="Dorjee K."/>
            <person name="Dupes A."/>
            <person name="Elong R."/>
            <person name="Falk J."/>
            <person name="Farina A."/>
            <person name="Faro S."/>
            <person name="Ferguson D."/>
            <person name="Fisher S."/>
            <person name="Foley C.D."/>
            <person name="Franke A."/>
            <person name="Friedrich D."/>
            <person name="Gadbois L."/>
            <person name="Gearin G."/>
            <person name="Gearin C.R."/>
            <person name="Giannoukos G."/>
            <person name="Goode T."/>
            <person name="Graham J."/>
            <person name="Grandbois E."/>
            <person name="Grewal S."/>
            <person name="Gyaltsen K."/>
            <person name="Hafez N."/>
            <person name="Hagos B."/>
            <person name="Hall J."/>
            <person name="Henson C."/>
            <person name="Hollinger A."/>
            <person name="Honan T."/>
            <person name="Huard M.D."/>
            <person name="Hughes L."/>
            <person name="Hurhula B."/>
            <person name="Husby M.E."/>
            <person name="Kamat A."/>
            <person name="Kanga B."/>
            <person name="Kashin S."/>
            <person name="Khazanovich D."/>
            <person name="Kisner P."/>
            <person name="Lance K."/>
            <person name="Lara M."/>
            <person name="Lee W."/>
            <person name="Lennon N."/>
            <person name="Letendre F."/>
            <person name="LeVine R."/>
            <person name="Lipovsky A."/>
            <person name="Liu X."/>
            <person name="Liu J."/>
            <person name="Liu S."/>
            <person name="Lokyitsang T."/>
            <person name="Lokyitsang Y."/>
            <person name="Lubonja R."/>
            <person name="Lui A."/>
            <person name="MacDonald P."/>
            <person name="Magnisalis V."/>
            <person name="Maru K."/>
            <person name="Matthews C."/>
            <person name="McCusker W."/>
            <person name="McDonough S."/>
            <person name="Mehta T."/>
            <person name="Meldrim J."/>
            <person name="Meneus L."/>
            <person name="Mihai O."/>
            <person name="Mihalev A."/>
            <person name="Mihova T."/>
            <person name="Mittelman R."/>
            <person name="Mlenga V."/>
            <person name="Montmayeur A."/>
            <person name="Mulrain L."/>
            <person name="Navidi A."/>
            <person name="Naylor J."/>
            <person name="Negash T."/>
            <person name="Nguyen T."/>
            <person name="Nguyen N."/>
            <person name="Nicol R."/>
            <person name="Norbu C."/>
            <person name="Norbu N."/>
            <person name="Novod N."/>
            <person name="O'Neill B."/>
            <person name="Osman S."/>
            <person name="Markiewicz E."/>
            <person name="Oyono O.L."/>
            <person name="Patti C."/>
            <person name="Phunkhang P."/>
            <person name="Pierre F."/>
            <person name="Priest M."/>
            <person name="Raghuraman S."/>
            <person name="Rege F."/>
            <person name="Reyes R."/>
            <person name="Rise C."/>
            <person name="Rogov P."/>
            <person name="Ross K."/>
            <person name="Ryan E."/>
            <person name="Settipalli S."/>
            <person name="Shea T."/>
            <person name="Sherpa N."/>
            <person name="Shi L."/>
            <person name="Shih D."/>
            <person name="Sparrow T."/>
            <person name="Spaulding J."/>
            <person name="Stalker J."/>
            <person name="Stange-Thomann N."/>
            <person name="Stavropoulos S."/>
            <person name="Stone C."/>
            <person name="Strader C."/>
            <person name="Tesfaye S."/>
            <person name="Thomson T."/>
            <person name="Thoulutsang Y."/>
            <person name="Thoulutsang D."/>
            <person name="Topham K."/>
            <person name="Topping I."/>
            <person name="Tsamla T."/>
            <person name="Vassiliev H."/>
            <person name="Vo A."/>
            <person name="Wangchuk T."/>
            <person name="Wangdi T."/>
            <person name="Weiand M."/>
            <person name="Wilkinson J."/>
            <person name="Wilson A."/>
            <person name="Yadav S."/>
            <person name="Young G."/>
            <person name="Yu Q."/>
            <person name="Zembek L."/>
            <person name="Zhong D."/>
            <person name="Zimmer A."/>
            <person name="Zwirko Z."/>
            <person name="Jaffe D.B."/>
            <person name="Alvarez P."/>
            <person name="Brockman W."/>
            <person name="Butler J."/>
            <person name="Chin C."/>
            <person name="Gnerre S."/>
            <person name="Grabherr M."/>
            <person name="Kleber M."/>
            <person name="Mauceli E."/>
            <person name="MacCallum I."/>
        </authorList>
    </citation>
    <scope>NUCLEOTIDE SEQUENCE [LARGE SCALE GENOMIC DNA]</scope>
    <source>
        <strain evidence="3">Tucson 15010-1051.87</strain>
    </source>
</reference>
<sequence>MPIVGQQYANGFRPYSSFRVPRGSCGYNNGNQQIGQPLSSNGANSRTTTTTKTATAAKSNGQKTNTQQQQQRNVKPLTPKLIRRIENTCATPNSSSRYGKPRAPAPPTAQVPSTRKPSQLALQQAQQSANSPQKRGYQATNARCAKENCPTARHTQRSSKNYPAPLPPQQTQSQRKQPNDLITLKATPLAQRRQLPVTPKLSLRQRAAAAAAVAGEGEGGASSTGSSDSHDSPKLKKAYSKKFPQGLPFEDEFYGCRNRSYSQSSSNYSFYSSVGAPATPQDEDDDEFQRKPATDEALYVDFSKVVHSHRQQRQYVPASSWIRATPDHDEMQSPPAFRSTQTSHNKAPLTPAQQRRKSAKYARSMHEYLYSDDSNTNTTTTKHRLSVVDEPEDGYYSYAAGTPEPQTPPTPRTDIYVAAASWAPKPLYPDRVLLPTNVDSNNNSNLRSSKQQQQQQQQQQTRRRSEHLGSTTCEYNFDDSLSSSRRRKERSKRSHRKSPVTGRRQHKYRYREETSHSSSRRRHRDRAKDERDSGRNNRQSQAKRYLEKSQLTAKQFESSQIPCYFKMRELAAPQRIDHYRDLLLECSALRFLPYTEDWIVIEYFADHDSDYLHYKRRQHVAQETTAPTSNGNNNGDNREAAIDRPQVSRCQLLKRQRNLFDLVALCDMPVDRYAGDNWILEEYFVDHNDDYLVSERMGA</sequence>
<feature type="compositionally biased region" description="Polar residues" evidence="1">
    <location>
        <begin position="88"/>
        <end position="97"/>
    </location>
</feature>
<feature type="region of interest" description="Disordered" evidence="1">
    <location>
        <begin position="622"/>
        <end position="641"/>
    </location>
</feature>
<dbReference type="AlphaFoldDB" id="A0A0Q9WG91"/>
<accession>A0A0Q9WG91</accession>
<feature type="compositionally biased region" description="Low complexity" evidence="1">
    <location>
        <begin position="451"/>
        <end position="460"/>
    </location>
</feature>
<feature type="region of interest" description="Disordered" evidence="1">
    <location>
        <begin position="433"/>
        <end position="551"/>
    </location>
</feature>
<feature type="region of interest" description="Disordered" evidence="1">
    <location>
        <begin position="370"/>
        <end position="412"/>
    </location>
</feature>